<feature type="transmembrane region" description="Helical" evidence="1">
    <location>
        <begin position="155"/>
        <end position="177"/>
    </location>
</feature>
<dbReference type="Proteomes" id="UP001225598">
    <property type="component" value="Chromosome"/>
</dbReference>
<dbReference type="EMBL" id="CP126969">
    <property type="protein sequence ID" value="WIM68150.1"/>
    <property type="molecule type" value="Genomic_DNA"/>
</dbReference>
<feature type="transmembrane region" description="Helical" evidence="1">
    <location>
        <begin position="40"/>
        <end position="61"/>
    </location>
</feature>
<reference evidence="2 3" key="1">
    <citation type="submission" date="2023-05" db="EMBL/GenBank/DDBJ databases">
        <title>Corynebacterium suedekumii sp. nov. and Corynebacterium breve sp. nov. isolated from raw cow's milk.</title>
        <authorList>
            <person name="Baer M.K."/>
            <person name="Mehl L."/>
            <person name="Hellmuth R."/>
            <person name="Marke G."/>
            <person name="Lipski A."/>
        </authorList>
    </citation>
    <scope>NUCLEOTIDE SEQUENCE [LARGE SCALE GENOMIC DNA]</scope>
    <source>
        <strain evidence="2 3">R4</strain>
    </source>
</reference>
<keyword evidence="3" id="KW-1185">Reference proteome</keyword>
<keyword evidence="1" id="KW-0472">Membrane</keyword>
<feature type="transmembrane region" description="Helical" evidence="1">
    <location>
        <begin position="6"/>
        <end position="28"/>
    </location>
</feature>
<dbReference type="RefSeq" id="WP_284825515.1">
    <property type="nucleotide sequence ID" value="NZ_CP126969.1"/>
</dbReference>
<accession>A0ABY8VKQ7</accession>
<keyword evidence="1" id="KW-1133">Transmembrane helix</keyword>
<feature type="transmembrane region" description="Helical" evidence="1">
    <location>
        <begin position="198"/>
        <end position="218"/>
    </location>
</feature>
<feature type="transmembrane region" description="Helical" evidence="1">
    <location>
        <begin position="76"/>
        <end position="96"/>
    </location>
</feature>
<evidence type="ECO:0000313" key="2">
    <source>
        <dbReference type="EMBL" id="WIM68150.1"/>
    </source>
</evidence>
<keyword evidence="1" id="KW-0812">Transmembrane</keyword>
<gene>
    <name evidence="2" type="ORF">QP027_01760</name>
</gene>
<organism evidence="2 3">
    <name type="scientific">Corynebacterium breve</name>
    <dbReference type="NCBI Taxonomy" id="3049799"/>
    <lineage>
        <taxon>Bacteria</taxon>
        <taxon>Bacillati</taxon>
        <taxon>Actinomycetota</taxon>
        <taxon>Actinomycetes</taxon>
        <taxon>Mycobacteriales</taxon>
        <taxon>Corynebacteriaceae</taxon>
        <taxon>Corynebacterium</taxon>
    </lineage>
</organism>
<sequence length="219" mass="23473">MLEALRYAFVDSINVLLIGVIVAVGIATPPVRRKYAKISSLLVAGDWLGVASLSLLMLVIFDGLGDVVKQFVEGPLFGWLLIATGVLVGVMAFKGGDNSKLMNTIMAPLREPTPRTVIMGFILGLIQSATSVPFYAGLAVLSASGIETVSRYTGLILYATVALSLPTITALLVGWIRKEPQSFVGKLFEKARQRPDEVTLAASWLVAILLIAIGVLHFF</sequence>
<dbReference type="Pfam" id="PF11139">
    <property type="entry name" value="SfLAP"/>
    <property type="match status" value="1"/>
</dbReference>
<proteinExistence type="predicted"/>
<protein>
    <submittedName>
        <fullName evidence="2">GAP family protein</fullName>
    </submittedName>
</protein>
<evidence type="ECO:0000313" key="3">
    <source>
        <dbReference type="Proteomes" id="UP001225598"/>
    </source>
</evidence>
<feature type="transmembrane region" description="Helical" evidence="1">
    <location>
        <begin position="117"/>
        <end position="143"/>
    </location>
</feature>
<name>A0ABY8VKQ7_9CORY</name>
<dbReference type="InterPro" id="IPR021315">
    <property type="entry name" value="Gap/Sap"/>
</dbReference>
<evidence type="ECO:0000256" key="1">
    <source>
        <dbReference type="SAM" id="Phobius"/>
    </source>
</evidence>